<keyword evidence="4" id="KW-0812">Transmembrane</keyword>
<comment type="similarity">
    <text evidence="2">Belongs to the glycosyltransferase 47 family.</text>
</comment>
<dbReference type="Proteomes" id="UP000887581">
    <property type="component" value="Unplaced"/>
</dbReference>
<dbReference type="PANTHER" id="PTHR48261">
    <property type="entry name" value="ACETYLGLUCOSAMINYLTRANSFERASE"/>
    <property type="match status" value="1"/>
</dbReference>
<dbReference type="AlphaFoldDB" id="A0A915Q473"/>
<accession>A0A915Q473</accession>
<evidence type="ECO:0000256" key="4">
    <source>
        <dbReference type="ARBA" id="ARBA00022692"/>
    </source>
</evidence>
<keyword evidence="8" id="KW-1015">Disulfide bond</keyword>
<reference evidence="13" key="1">
    <citation type="submission" date="2022-11" db="UniProtKB">
        <authorList>
            <consortium name="WormBaseParasite"/>
        </authorList>
    </citation>
    <scope>IDENTIFICATION</scope>
</reference>
<dbReference type="Pfam" id="PF09258">
    <property type="entry name" value="Glyco_transf_64"/>
    <property type="match status" value="1"/>
</dbReference>
<feature type="coiled-coil region" evidence="9">
    <location>
        <begin position="200"/>
        <end position="248"/>
    </location>
</feature>
<keyword evidence="7" id="KW-0472">Membrane</keyword>
<keyword evidence="5" id="KW-0256">Endoplasmic reticulum</keyword>
<evidence type="ECO:0000256" key="3">
    <source>
        <dbReference type="ARBA" id="ARBA00022679"/>
    </source>
</evidence>
<dbReference type="InterPro" id="IPR029044">
    <property type="entry name" value="Nucleotide-diphossugar_trans"/>
</dbReference>
<name>A0A915Q473_9BILA</name>
<dbReference type="Pfam" id="PF03016">
    <property type="entry name" value="Exostosin_GT47"/>
    <property type="match status" value="1"/>
</dbReference>
<evidence type="ECO:0000256" key="5">
    <source>
        <dbReference type="ARBA" id="ARBA00022824"/>
    </source>
</evidence>
<evidence type="ECO:0000256" key="2">
    <source>
        <dbReference type="ARBA" id="ARBA00010271"/>
    </source>
</evidence>
<protein>
    <submittedName>
        <fullName evidence="13">Exostosin GT47 domain-containing protein</fullName>
    </submittedName>
</protein>
<evidence type="ECO:0000256" key="7">
    <source>
        <dbReference type="ARBA" id="ARBA00023136"/>
    </source>
</evidence>
<sequence>MSDRRDSQLLACFVMIIVSENAFESDCHCGNGLSETIPRLNPGKTGQKSSLWNRSSFRKPKLNRTLTYEMCGSVQTVALRQGTKEDDCTSTDAWSGEDDSAVAKSSGFRCRIRISIRPIADLYPWIRSFIVVALAVGSKEQLLFVGMKSRNSKYNCFYFKTKSTFTAFTEPQIALSKITHLSTQPNKKRGKSSEKHLWTNKQTDANLQEAKRILASVRRDLLEAAHQLENVNLQYEIIAKQMVDAKNELKILLLNIEDMELYHRELLGKNRVPLYLPVGPIFMPNIGYKDKAATMSSSFEAVFDFSQFRIVTSQPNDACLFFAFLDNANDVTYLKYWNNGRNHVLLNVGMNSLAHYPNSIIVSPSYDHMMFKDRFDISLNVRVPNYNKNRWKQLSPLLPLARKYLLSCVGAVSKEISSVVKEQLELMVSSAESVGDRIFLDINCKENCISRSNIYHESVFALILFQTGQSPTIVFHDQLLAALQYGAIPIVTTLLPPLPFMEWLDWRRAVYTLPVQRLPELHFILRSFAPADILEMRRQGRFLLQNYLIDKKVVAETLIAALQFRIGVPGEQAVAIRANPLFGNEQFTAPHLVLVKPLDEEYLGRSLEYIFNEPPFPSQFEYGEGPELGFRPIAPPASGATFSSALGGNRPREQFTVVILTYQRDAVLAASLERLNNIPYLNKVLVIWNGREVPLERSWPRLHVPVVFINSTVNSLNNRFLPYEQINTEAVLSLDDDIDLRQHEIIFAFRVWREQRMKIVGFPARRHSQQGNDVLYDSNHTCQLSMILTGAAFIHKAYLYAYTYGMPEVIREKVDEFMNCEDLAMNFLVAHLTREPPIKTTSKWTLRCPACKTSLYQRTTHYLQRHECIRFFTQVYGYNPLLFTQLRVDSVLFKTRLPANHQKTPCRHFQQPLIKGIKPPLTSCPNLCL</sequence>
<feature type="domain" description="Glycosyl transferase 64" evidence="11">
    <location>
        <begin position="655"/>
        <end position="893"/>
    </location>
</feature>
<keyword evidence="12" id="KW-1185">Reference proteome</keyword>
<dbReference type="InterPro" id="IPR015338">
    <property type="entry name" value="GT64_dom"/>
</dbReference>
<dbReference type="Gene3D" id="3.90.550.10">
    <property type="entry name" value="Spore Coat Polysaccharide Biosynthesis Protein SpsA, Chain A"/>
    <property type="match status" value="1"/>
</dbReference>
<evidence type="ECO:0000313" key="13">
    <source>
        <dbReference type="WBParaSite" id="sdigi.contig92.g4120.t1"/>
    </source>
</evidence>
<evidence type="ECO:0000313" key="12">
    <source>
        <dbReference type="Proteomes" id="UP000887581"/>
    </source>
</evidence>
<evidence type="ECO:0000256" key="8">
    <source>
        <dbReference type="ARBA" id="ARBA00023157"/>
    </source>
</evidence>
<proteinExistence type="inferred from homology"/>
<dbReference type="SUPFAM" id="SSF53448">
    <property type="entry name" value="Nucleotide-diphospho-sugar transferases"/>
    <property type="match status" value="1"/>
</dbReference>
<feature type="domain" description="Exostosin GT47" evidence="10">
    <location>
        <begin position="310"/>
        <end position="528"/>
    </location>
</feature>
<dbReference type="InterPro" id="IPR040911">
    <property type="entry name" value="Exostosin_GT47"/>
</dbReference>
<comment type="subcellular location">
    <subcellularLocation>
        <location evidence="1">Endoplasmic reticulum membrane</location>
        <topology evidence="1">Single-pass type II membrane protein</topology>
    </subcellularLocation>
</comment>
<dbReference type="InterPro" id="IPR004263">
    <property type="entry name" value="Exostosin"/>
</dbReference>
<dbReference type="GO" id="GO:0015012">
    <property type="term" value="P:heparan sulfate proteoglycan biosynthetic process"/>
    <property type="evidence" value="ECO:0007669"/>
    <property type="project" value="UniProtKB-ARBA"/>
</dbReference>
<evidence type="ECO:0000259" key="10">
    <source>
        <dbReference type="Pfam" id="PF03016"/>
    </source>
</evidence>
<dbReference type="WBParaSite" id="sdigi.contig92.g4120.t1">
    <property type="protein sequence ID" value="sdigi.contig92.g4120.t1"/>
    <property type="gene ID" value="sdigi.contig92.g4120"/>
</dbReference>
<keyword evidence="6" id="KW-1133">Transmembrane helix</keyword>
<evidence type="ECO:0000256" key="1">
    <source>
        <dbReference type="ARBA" id="ARBA00004648"/>
    </source>
</evidence>
<evidence type="ECO:0000256" key="9">
    <source>
        <dbReference type="SAM" id="Coils"/>
    </source>
</evidence>
<keyword evidence="3" id="KW-0808">Transferase</keyword>
<dbReference type="GO" id="GO:0016757">
    <property type="term" value="F:glycosyltransferase activity"/>
    <property type="evidence" value="ECO:0007669"/>
    <property type="project" value="InterPro"/>
</dbReference>
<dbReference type="PANTHER" id="PTHR48261:SF4">
    <property type="entry name" value="EXOSTOSIN LIKE GLYCOSYLTRANSFERASE 3"/>
    <property type="match status" value="1"/>
</dbReference>
<evidence type="ECO:0000256" key="6">
    <source>
        <dbReference type="ARBA" id="ARBA00022989"/>
    </source>
</evidence>
<evidence type="ECO:0000259" key="11">
    <source>
        <dbReference type="Pfam" id="PF09258"/>
    </source>
</evidence>
<dbReference type="GO" id="GO:0005789">
    <property type="term" value="C:endoplasmic reticulum membrane"/>
    <property type="evidence" value="ECO:0007669"/>
    <property type="project" value="UniProtKB-SubCell"/>
</dbReference>
<keyword evidence="9" id="KW-0175">Coiled coil</keyword>
<organism evidence="12 13">
    <name type="scientific">Setaria digitata</name>
    <dbReference type="NCBI Taxonomy" id="48799"/>
    <lineage>
        <taxon>Eukaryota</taxon>
        <taxon>Metazoa</taxon>
        <taxon>Ecdysozoa</taxon>
        <taxon>Nematoda</taxon>
        <taxon>Chromadorea</taxon>
        <taxon>Rhabditida</taxon>
        <taxon>Spirurina</taxon>
        <taxon>Spiruromorpha</taxon>
        <taxon>Filarioidea</taxon>
        <taxon>Setariidae</taxon>
        <taxon>Setaria</taxon>
    </lineage>
</organism>